<accession>A0A0V1BUN7</accession>
<sequence>MTVKRVNGLRVKTPDVRRVQHRVAPVSDVAHSSGKKLQLTALCISKICDDAVALWQLDAYFQVLGSQERRGRKNTPTAVESIFGCILCGLTAQPSMSSEETALLTQMVDDVAQLLLRFWENDSSVTLSWIKGDLQRWKSIVANLVQQILNLTEPSHLEKLVGDQFWWNSPTWIRESEDQWPRTTAPLSPEERELTSLERKVMTVLITTARRPGLQKVIDPGKHSKMERLVRITAYCVRFVTNARSSRDGRKNGGSLSLCKWQEAEKRGIKEIHAEAFPENVIIQHDKFLSGNMDADGVIDNGSATLDEPVLKTILRDLKAVSSKLRAVIFPRSENQLIRDWDLWGPLFLCVFIAVCCRFFAEVQIKHNFSMQSRISVGTNKAWFSVCCILFWLIGCIFLAVSIWMLVDPRRRISLDYVNFYENDPLLRYAVSLLMAVGICLVAVGLLGCLAALKEATCLIGFCFVAIILLLIGQCIVSALVAAYYDKVNNRLDGYLYNLIHERYGRQAWVTELLDSVQFYQKCCGSNSSEDYMFSYWQIVHSPGTVYYVPVSCCAQRQDAYPPHNLYPIDQRCVEYTYDRQPEKAVHKEGCYDKIMTWINENCLITFSVSLIGIPFEIIGLFITKKLFKKLMNKYHPV</sequence>
<dbReference type="AlphaFoldDB" id="A0A0V1BUN7"/>
<comment type="subcellular location">
    <subcellularLocation>
        <location evidence="1">Membrane</location>
        <topology evidence="1">Multi-pass membrane protein</topology>
    </subcellularLocation>
</comment>
<dbReference type="InterPro" id="IPR018503">
    <property type="entry name" value="Tetraspanin_CS"/>
</dbReference>
<evidence type="ECO:0000313" key="8">
    <source>
        <dbReference type="Proteomes" id="UP000054776"/>
    </source>
</evidence>
<keyword evidence="4 6" id="KW-1133">Transmembrane helix</keyword>
<evidence type="ECO:0000256" key="6">
    <source>
        <dbReference type="SAM" id="Phobius"/>
    </source>
</evidence>
<dbReference type="STRING" id="6334.A0A0V1BUN7"/>
<reference evidence="7 8" key="1">
    <citation type="submission" date="2015-01" db="EMBL/GenBank/DDBJ databases">
        <title>Evolution of Trichinella species and genotypes.</title>
        <authorList>
            <person name="Korhonen P.K."/>
            <person name="Edoardo P."/>
            <person name="Giuseppe L.R."/>
            <person name="Gasser R.B."/>
        </authorList>
    </citation>
    <scope>NUCLEOTIDE SEQUENCE [LARGE SCALE GENOMIC DNA]</scope>
    <source>
        <strain evidence="7">ISS3</strain>
    </source>
</reference>
<dbReference type="PRINTS" id="PR00259">
    <property type="entry name" value="TMFOUR"/>
</dbReference>
<evidence type="ECO:0000313" key="7">
    <source>
        <dbReference type="EMBL" id="KRY40618.1"/>
    </source>
</evidence>
<dbReference type="GO" id="GO:0005886">
    <property type="term" value="C:plasma membrane"/>
    <property type="evidence" value="ECO:0007669"/>
    <property type="project" value="TreeGrafter"/>
</dbReference>
<name>A0A0V1BUN7_TRISP</name>
<feature type="transmembrane region" description="Helical" evidence="6">
    <location>
        <begin position="604"/>
        <end position="624"/>
    </location>
</feature>
<feature type="transmembrane region" description="Helical" evidence="6">
    <location>
        <begin position="427"/>
        <end position="453"/>
    </location>
</feature>
<evidence type="ECO:0000256" key="2">
    <source>
        <dbReference type="ARBA" id="ARBA00006840"/>
    </source>
</evidence>
<dbReference type="PANTHER" id="PTHR19282">
    <property type="entry name" value="TETRASPANIN"/>
    <property type="match status" value="1"/>
</dbReference>
<evidence type="ECO:0000256" key="4">
    <source>
        <dbReference type="ARBA" id="ARBA00022989"/>
    </source>
</evidence>
<comment type="similarity">
    <text evidence="2">Belongs to the tetraspanin (TM4SF) family.</text>
</comment>
<dbReference type="Pfam" id="PF00335">
    <property type="entry name" value="Tetraspanin"/>
    <property type="match status" value="1"/>
</dbReference>
<dbReference type="SUPFAM" id="SSF48652">
    <property type="entry name" value="Tetraspanin"/>
    <property type="match status" value="1"/>
</dbReference>
<organism evidence="7 8">
    <name type="scientific">Trichinella spiralis</name>
    <name type="common">Trichina worm</name>
    <dbReference type="NCBI Taxonomy" id="6334"/>
    <lineage>
        <taxon>Eukaryota</taxon>
        <taxon>Metazoa</taxon>
        <taxon>Ecdysozoa</taxon>
        <taxon>Nematoda</taxon>
        <taxon>Enoplea</taxon>
        <taxon>Dorylaimia</taxon>
        <taxon>Trichinellida</taxon>
        <taxon>Trichinellidae</taxon>
        <taxon>Trichinella</taxon>
    </lineage>
</organism>
<comment type="caution">
    <text evidence="7">The sequence shown here is derived from an EMBL/GenBank/DDBJ whole genome shotgun (WGS) entry which is preliminary data.</text>
</comment>
<protein>
    <submittedName>
        <fullName evidence="7">Tetraspanin-17</fullName>
    </submittedName>
</protein>
<feature type="transmembrane region" description="Helical" evidence="6">
    <location>
        <begin position="460"/>
        <end position="485"/>
    </location>
</feature>
<keyword evidence="8" id="KW-1185">Reference proteome</keyword>
<keyword evidence="3 6" id="KW-0812">Transmembrane</keyword>
<dbReference type="Gene3D" id="1.10.1450.10">
    <property type="entry name" value="Tetraspanin"/>
    <property type="match status" value="1"/>
</dbReference>
<gene>
    <name evidence="7" type="primary">tsp-17</name>
    <name evidence="7" type="ORF">T01_6587</name>
</gene>
<dbReference type="Proteomes" id="UP000054776">
    <property type="component" value="Unassembled WGS sequence"/>
</dbReference>
<dbReference type="OrthoDB" id="411251at2759"/>
<feature type="transmembrane region" description="Helical" evidence="6">
    <location>
        <begin position="343"/>
        <end position="361"/>
    </location>
</feature>
<dbReference type="InterPro" id="IPR008952">
    <property type="entry name" value="Tetraspanin_EC2_sf"/>
</dbReference>
<evidence type="ECO:0000256" key="1">
    <source>
        <dbReference type="ARBA" id="ARBA00004141"/>
    </source>
</evidence>
<evidence type="ECO:0000256" key="5">
    <source>
        <dbReference type="ARBA" id="ARBA00023136"/>
    </source>
</evidence>
<dbReference type="EMBL" id="JYDH01000012">
    <property type="protein sequence ID" value="KRY40618.1"/>
    <property type="molecule type" value="Genomic_DNA"/>
</dbReference>
<feature type="transmembrane region" description="Helical" evidence="6">
    <location>
        <begin position="382"/>
        <end position="407"/>
    </location>
</feature>
<proteinExistence type="inferred from homology"/>
<keyword evidence="5 6" id="KW-0472">Membrane</keyword>
<dbReference type="InParanoid" id="A0A0V1BUN7"/>
<dbReference type="PROSITE" id="PS00421">
    <property type="entry name" value="TM4_1"/>
    <property type="match status" value="1"/>
</dbReference>
<dbReference type="PANTHER" id="PTHR19282:SF544">
    <property type="entry name" value="TETRASPANIN"/>
    <property type="match status" value="1"/>
</dbReference>
<dbReference type="InterPro" id="IPR018499">
    <property type="entry name" value="Tetraspanin/Peripherin"/>
</dbReference>
<evidence type="ECO:0000256" key="3">
    <source>
        <dbReference type="ARBA" id="ARBA00022692"/>
    </source>
</evidence>